<dbReference type="Pfam" id="PF01497">
    <property type="entry name" value="Peripla_BP_2"/>
    <property type="match status" value="1"/>
</dbReference>
<dbReference type="Proteomes" id="UP001589818">
    <property type="component" value="Unassembled WGS sequence"/>
</dbReference>
<comment type="caution">
    <text evidence="8">The sequence shown here is derived from an EMBL/GenBank/DDBJ whole genome shotgun (WGS) entry which is preliminary data.</text>
</comment>
<evidence type="ECO:0000256" key="3">
    <source>
        <dbReference type="ARBA" id="ARBA00022448"/>
    </source>
</evidence>
<evidence type="ECO:0000256" key="4">
    <source>
        <dbReference type="ARBA" id="ARBA00022729"/>
    </source>
</evidence>
<feature type="signal peptide" evidence="6">
    <location>
        <begin position="1"/>
        <end position="24"/>
    </location>
</feature>
<dbReference type="PANTHER" id="PTHR30532">
    <property type="entry name" value="IRON III DICITRATE-BINDING PERIPLASMIC PROTEIN"/>
    <property type="match status" value="1"/>
</dbReference>
<evidence type="ECO:0000256" key="2">
    <source>
        <dbReference type="ARBA" id="ARBA00008814"/>
    </source>
</evidence>
<gene>
    <name evidence="8" type="ORF">ACFFJ8_14145</name>
</gene>
<dbReference type="RefSeq" id="WP_204819589.1">
    <property type="nucleotide sequence ID" value="NZ_JANHOF010000003.1"/>
</dbReference>
<feature type="domain" description="Fe/B12 periplasmic-binding" evidence="7">
    <location>
        <begin position="77"/>
        <end position="345"/>
    </location>
</feature>
<protein>
    <submittedName>
        <fullName evidence="8">ABC transporter substrate-binding protein</fullName>
    </submittedName>
</protein>
<evidence type="ECO:0000313" key="9">
    <source>
        <dbReference type="Proteomes" id="UP001589818"/>
    </source>
</evidence>
<dbReference type="InterPro" id="IPR051313">
    <property type="entry name" value="Bact_iron-sidero_bind"/>
</dbReference>
<dbReference type="InterPro" id="IPR002491">
    <property type="entry name" value="ABC_transptr_periplasmic_BD"/>
</dbReference>
<feature type="region of interest" description="Disordered" evidence="5">
    <location>
        <begin position="29"/>
        <end position="58"/>
    </location>
</feature>
<evidence type="ECO:0000313" key="8">
    <source>
        <dbReference type="EMBL" id="MFC0392510.1"/>
    </source>
</evidence>
<feature type="compositionally biased region" description="Polar residues" evidence="5">
    <location>
        <begin position="29"/>
        <end position="51"/>
    </location>
</feature>
<proteinExistence type="inferred from homology"/>
<dbReference type="PRINTS" id="PR01715">
    <property type="entry name" value="FERRIBNDNGPP"/>
</dbReference>
<comment type="subcellular location">
    <subcellularLocation>
        <location evidence="1">Cell envelope</location>
    </subcellularLocation>
</comment>
<dbReference type="PROSITE" id="PS51257">
    <property type="entry name" value="PROKAR_LIPOPROTEIN"/>
    <property type="match status" value="1"/>
</dbReference>
<evidence type="ECO:0000256" key="5">
    <source>
        <dbReference type="SAM" id="MobiDB-lite"/>
    </source>
</evidence>
<keyword evidence="9" id="KW-1185">Reference proteome</keyword>
<dbReference type="Gene3D" id="3.40.50.1980">
    <property type="entry name" value="Nitrogenase molybdenum iron protein domain"/>
    <property type="match status" value="2"/>
</dbReference>
<feature type="chain" id="PRO_5045101203" evidence="6">
    <location>
        <begin position="25"/>
        <end position="345"/>
    </location>
</feature>
<sequence>MKRSLYLGGLTLLILLIVSGCGSSNNGNVNTGKHNGSADKNTPASTNTESPGETAAEQPITIKHNKGETVLDKPAKRVVVLEWIFAESVVTLGVQPAGNADNAEYAKWVTAEAALGADVQDVGLRWEPNLETIAALKPDLIISNTDNNAAIYDQLNAIAPTIEFDPYPDEGDAYTGMENIFNTIALALGKTDEAEKVWKDLDQYYEDAKAKLAAAGKADLNYVASQAFTSQNAITLRMFTDTSTVSQTLDRIGLKNDWKSDKFEKYGFTTSTIEALPAVTDSNFIYIVQADDNVFGEPLKDNKVWNGLNFVKEKRTYPIDGSTWTFGGPLSSKTIVERVVAALTK</sequence>
<dbReference type="SUPFAM" id="SSF53807">
    <property type="entry name" value="Helical backbone' metal receptor"/>
    <property type="match status" value="1"/>
</dbReference>
<name>A0ABV6J9E9_9BACL</name>
<dbReference type="CDD" id="cd01146">
    <property type="entry name" value="FhuD"/>
    <property type="match status" value="1"/>
</dbReference>
<keyword evidence="3" id="KW-0813">Transport</keyword>
<organism evidence="8 9">
    <name type="scientific">Paenibacillus mendelii</name>
    <dbReference type="NCBI Taxonomy" id="206163"/>
    <lineage>
        <taxon>Bacteria</taxon>
        <taxon>Bacillati</taxon>
        <taxon>Bacillota</taxon>
        <taxon>Bacilli</taxon>
        <taxon>Bacillales</taxon>
        <taxon>Paenibacillaceae</taxon>
        <taxon>Paenibacillus</taxon>
    </lineage>
</organism>
<comment type="similarity">
    <text evidence="2">Belongs to the bacterial solute-binding protein 8 family.</text>
</comment>
<evidence type="ECO:0000259" key="7">
    <source>
        <dbReference type="PROSITE" id="PS50983"/>
    </source>
</evidence>
<accession>A0ABV6J9E9</accession>
<evidence type="ECO:0000256" key="1">
    <source>
        <dbReference type="ARBA" id="ARBA00004196"/>
    </source>
</evidence>
<reference evidence="8 9" key="1">
    <citation type="submission" date="2024-09" db="EMBL/GenBank/DDBJ databases">
        <authorList>
            <person name="Sun Q."/>
            <person name="Mori K."/>
        </authorList>
    </citation>
    <scope>NUCLEOTIDE SEQUENCE [LARGE SCALE GENOMIC DNA]</scope>
    <source>
        <strain evidence="8 9">CCM 4839</strain>
    </source>
</reference>
<dbReference type="EMBL" id="JBHLVF010000017">
    <property type="protein sequence ID" value="MFC0392510.1"/>
    <property type="molecule type" value="Genomic_DNA"/>
</dbReference>
<dbReference type="PROSITE" id="PS50983">
    <property type="entry name" value="FE_B12_PBP"/>
    <property type="match status" value="1"/>
</dbReference>
<evidence type="ECO:0000256" key="6">
    <source>
        <dbReference type="SAM" id="SignalP"/>
    </source>
</evidence>
<dbReference type="PANTHER" id="PTHR30532:SF29">
    <property type="entry name" value="FE(3+) DICITRATE-BINDING PERIPLASMIC PROTEIN"/>
    <property type="match status" value="1"/>
</dbReference>
<keyword evidence="4 6" id="KW-0732">Signal</keyword>